<keyword evidence="1 4" id="KW-0413">Isomerase</keyword>
<dbReference type="PANTHER" id="PTHR47245:SF2">
    <property type="entry name" value="PEPTIDYL-PROLYL CIS-TRANS ISOMERASE HP_0175-RELATED"/>
    <property type="match status" value="1"/>
</dbReference>
<evidence type="ECO:0000259" key="3">
    <source>
        <dbReference type="PROSITE" id="PS50198"/>
    </source>
</evidence>
<sequence length="308" mass="34180">MSLIILLLLLTACGDEAAATPQITPSGGGLLPFPTPSSNPRIGYATGAVAKVNGTEISANEFNQALDQTRVTSEEQNGGTIDWNTETNKTRLKELRDQVLQGLINYAVIESEARKENVTVSAQDVTNQLENFKQQIGGEDTYKIWLSRRFMSDTDNRRALEQGLLFSKMLEQHATVQDKEEQVKVRHILLGTEKEAKDIFVRLQQGADFAALATQFSLDVASAKKGGDLDWVFKGQTEPSFEQAAFSLKIGTFSGPIKTSLGWHIIKVEGREVRQLPLDLLEQRRQEAFSAYIKTLRDHATVEVLLNT</sequence>
<dbReference type="SUPFAM" id="SSF109998">
    <property type="entry name" value="Triger factor/SurA peptide-binding domain-like"/>
    <property type="match status" value="1"/>
</dbReference>
<evidence type="ECO:0000313" key="4">
    <source>
        <dbReference type="EMBL" id="NWJ44305.1"/>
    </source>
</evidence>
<dbReference type="EC" id="5.2.1.8" evidence="5"/>
<dbReference type="PANTHER" id="PTHR47245">
    <property type="entry name" value="PEPTIDYLPROLYL ISOMERASE"/>
    <property type="match status" value="1"/>
</dbReference>
<evidence type="ECO:0000313" key="7">
    <source>
        <dbReference type="Proteomes" id="UP001431572"/>
    </source>
</evidence>
<evidence type="ECO:0000313" key="5">
    <source>
        <dbReference type="EMBL" id="WJW66199.1"/>
    </source>
</evidence>
<dbReference type="InterPro" id="IPR050245">
    <property type="entry name" value="PrsA_foldase"/>
</dbReference>
<dbReference type="InterPro" id="IPR000297">
    <property type="entry name" value="PPIase_PpiC"/>
</dbReference>
<accession>A0A8T7M237</accession>
<evidence type="ECO:0000256" key="2">
    <source>
        <dbReference type="SAM" id="SignalP"/>
    </source>
</evidence>
<dbReference type="Proteomes" id="UP001431572">
    <property type="component" value="Chromosome 1"/>
</dbReference>
<keyword evidence="1" id="KW-0697">Rotamase</keyword>
<evidence type="ECO:0000313" key="6">
    <source>
        <dbReference type="Proteomes" id="UP000521676"/>
    </source>
</evidence>
<gene>
    <name evidence="4" type="ORF">HXX08_00355</name>
    <name evidence="5" type="ORF">OZ401_001990</name>
</gene>
<evidence type="ECO:0000256" key="1">
    <source>
        <dbReference type="PROSITE-ProRule" id="PRU00278"/>
    </source>
</evidence>
<name>A0A8T7M237_9CHLR</name>
<dbReference type="EMBL" id="CP128399">
    <property type="protein sequence ID" value="WJW66199.1"/>
    <property type="molecule type" value="Genomic_DNA"/>
</dbReference>
<dbReference type="Gene3D" id="1.10.4030.10">
    <property type="entry name" value="Porin chaperone SurA, peptide-binding domain"/>
    <property type="match status" value="1"/>
</dbReference>
<reference evidence="5" key="2">
    <citation type="journal article" date="2024" name="Nature">
        <title>Anoxygenic phototroph of the Chloroflexota uses a type I reaction centre.</title>
        <authorList>
            <person name="Tsuji J.M."/>
            <person name="Shaw N.A."/>
            <person name="Nagashima S."/>
            <person name="Venkiteswaran J.J."/>
            <person name="Schiff S.L."/>
            <person name="Watanabe T."/>
            <person name="Fukui M."/>
            <person name="Hanada S."/>
            <person name="Tank M."/>
            <person name="Neufeld J.D."/>
        </authorList>
    </citation>
    <scope>NUCLEOTIDE SEQUENCE</scope>
    <source>
        <strain evidence="5">L227-S17</strain>
    </source>
</reference>
<proteinExistence type="predicted"/>
<dbReference type="InterPro" id="IPR046357">
    <property type="entry name" value="PPIase_dom_sf"/>
</dbReference>
<dbReference type="EMBL" id="JACATZ010000001">
    <property type="protein sequence ID" value="NWJ44305.1"/>
    <property type="molecule type" value="Genomic_DNA"/>
</dbReference>
<dbReference type="GO" id="GO:0003755">
    <property type="term" value="F:peptidyl-prolyl cis-trans isomerase activity"/>
    <property type="evidence" value="ECO:0007669"/>
    <property type="project" value="UniProtKB-KW"/>
</dbReference>
<dbReference type="InterPro" id="IPR027304">
    <property type="entry name" value="Trigger_fact/SurA_dom_sf"/>
</dbReference>
<organism evidence="4 6">
    <name type="scientific">Candidatus Chlorohelix allophototropha</name>
    <dbReference type="NCBI Taxonomy" id="3003348"/>
    <lineage>
        <taxon>Bacteria</taxon>
        <taxon>Bacillati</taxon>
        <taxon>Chloroflexota</taxon>
        <taxon>Chloroflexia</taxon>
        <taxon>Candidatus Chloroheliales</taxon>
        <taxon>Candidatus Chloroheliaceae</taxon>
        <taxon>Candidatus Chlorohelix</taxon>
    </lineage>
</organism>
<feature type="signal peptide" evidence="2">
    <location>
        <begin position="1"/>
        <end position="17"/>
    </location>
</feature>
<feature type="chain" id="PRO_5035788116" evidence="2">
    <location>
        <begin position="18"/>
        <end position="308"/>
    </location>
</feature>
<dbReference type="Proteomes" id="UP000521676">
    <property type="component" value="Unassembled WGS sequence"/>
</dbReference>
<dbReference type="SUPFAM" id="SSF54534">
    <property type="entry name" value="FKBP-like"/>
    <property type="match status" value="1"/>
</dbReference>
<dbReference type="RefSeq" id="WP_341468080.1">
    <property type="nucleotide sequence ID" value="NZ_CP128399.1"/>
</dbReference>
<dbReference type="AlphaFoldDB" id="A0A8T7M237"/>
<dbReference type="Gene3D" id="3.10.50.40">
    <property type="match status" value="1"/>
</dbReference>
<protein>
    <submittedName>
        <fullName evidence="4">Peptidylprolyl isomerase</fullName>
        <ecNumber evidence="5">5.2.1.8</ecNumber>
    </submittedName>
</protein>
<keyword evidence="2" id="KW-0732">Signal</keyword>
<keyword evidence="7" id="KW-1185">Reference proteome</keyword>
<feature type="domain" description="PpiC" evidence="3">
    <location>
        <begin position="180"/>
        <end position="270"/>
    </location>
</feature>
<reference evidence="4 6" key="1">
    <citation type="submission" date="2020-06" db="EMBL/GenBank/DDBJ databases">
        <title>Anoxygenic phototrophic Chloroflexota member uses a Type I reaction center.</title>
        <authorList>
            <person name="Tsuji J.M."/>
            <person name="Shaw N.A."/>
            <person name="Nagashima S."/>
            <person name="Venkiteswaran J."/>
            <person name="Schiff S.L."/>
            <person name="Hanada S."/>
            <person name="Tank M."/>
            <person name="Neufeld J.D."/>
        </authorList>
    </citation>
    <scope>NUCLEOTIDE SEQUENCE [LARGE SCALE GENOMIC DNA]</scope>
    <source>
        <strain evidence="4">L227-S17</strain>
    </source>
</reference>
<dbReference type="Pfam" id="PF13624">
    <property type="entry name" value="SurA_N_3"/>
    <property type="match status" value="1"/>
</dbReference>
<dbReference type="PROSITE" id="PS50198">
    <property type="entry name" value="PPIC_PPIASE_2"/>
    <property type="match status" value="1"/>
</dbReference>
<dbReference type="Pfam" id="PF13616">
    <property type="entry name" value="Rotamase_3"/>
    <property type="match status" value="1"/>
</dbReference>